<evidence type="ECO:0000256" key="2">
    <source>
        <dbReference type="ARBA" id="ARBA00022747"/>
    </source>
</evidence>
<sequence length="399" mass="44454">MSSRAMQIPNLREWETVSLSELCTLISRGSAPTYVDDSPVLAIGQRCVQDDGFDVTMARPHDRRLQNRVLRAERGDVLLNSTGTGTIGRSCVFNEEGDFVVDSHVTVLRVNPSRVEPVWLNALLRSPWGQQHLESQCFTGSTNQVELSRSQLSSTKVPVPPIKEQRRIAEILDALDAQVAAEHATLERLITVRDAFLSSEIRKSWPSRVALGEVAIVSSGSTPSRANAAFWDSGTIPWVKTSEVSFAEIWETEESVTQLAVKATRLKIYEPGTVLVAMYGEGVTRGRSAVLRTSATVNQACAAISPRRDVLLPDFLYQDLRYRYDEIRDLGQGSNQSNLNSRLLLAFPVTLPSIEEQRKIVESAHLFTRRITDVRSSIEKLRVLRQGLAEDLLTGWVRV</sequence>
<evidence type="ECO:0000259" key="4">
    <source>
        <dbReference type="Pfam" id="PF01420"/>
    </source>
</evidence>
<dbReference type="InterPro" id="IPR052021">
    <property type="entry name" value="Type-I_RS_S_subunit"/>
</dbReference>
<proteinExistence type="inferred from homology"/>
<keyword evidence="6" id="KW-1185">Reference proteome</keyword>
<evidence type="ECO:0000256" key="3">
    <source>
        <dbReference type="ARBA" id="ARBA00023125"/>
    </source>
</evidence>
<keyword evidence="2" id="KW-0680">Restriction system</keyword>
<dbReference type="PANTHER" id="PTHR30408">
    <property type="entry name" value="TYPE-1 RESTRICTION ENZYME ECOKI SPECIFICITY PROTEIN"/>
    <property type="match status" value="1"/>
</dbReference>
<feature type="domain" description="Type I restriction modification DNA specificity" evidence="4">
    <location>
        <begin position="13"/>
        <end position="188"/>
    </location>
</feature>
<organism evidence="5 6">
    <name type="scientific">Actinomadura meyerae</name>
    <dbReference type="NCBI Taxonomy" id="240840"/>
    <lineage>
        <taxon>Bacteria</taxon>
        <taxon>Bacillati</taxon>
        <taxon>Actinomycetota</taxon>
        <taxon>Actinomycetes</taxon>
        <taxon>Streptosporangiales</taxon>
        <taxon>Thermomonosporaceae</taxon>
        <taxon>Actinomadura</taxon>
    </lineage>
</organism>
<dbReference type="PANTHER" id="PTHR30408:SF12">
    <property type="entry name" value="TYPE I RESTRICTION ENZYME MJAVIII SPECIFICITY SUBUNIT"/>
    <property type="match status" value="1"/>
</dbReference>
<evidence type="ECO:0000313" key="6">
    <source>
        <dbReference type="Proteomes" id="UP000198318"/>
    </source>
</evidence>
<keyword evidence="3" id="KW-0238">DNA-binding</keyword>
<dbReference type="GO" id="GO:0009307">
    <property type="term" value="P:DNA restriction-modification system"/>
    <property type="evidence" value="ECO:0007669"/>
    <property type="project" value="UniProtKB-KW"/>
</dbReference>
<dbReference type="EMBL" id="FZOR01000049">
    <property type="protein sequence ID" value="SNT58415.1"/>
    <property type="molecule type" value="Genomic_DNA"/>
</dbReference>
<dbReference type="GO" id="GO:0003677">
    <property type="term" value="F:DNA binding"/>
    <property type="evidence" value="ECO:0007669"/>
    <property type="project" value="UniProtKB-KW"/>
</dbReference>
<evidence type="ECO:0000313" key="5">
    <source>
        <dbReference type="EMBL" id="SNT58415.1"/>
    </source>
</evidence>
<dbReference type="Pfam" id="PF01420">
    <property type="entry name" value="Methylase_S"/>
    <property type="match status" value="2"/>
</dbReference>
<dbReference type="AlphaFoldDB" id="A0A239NU99"/>
<accession>A0A239NU99</accession>
<dbReference type="InterPro" id="IPR000055">
    <property type="entry name" value="Restrct_endonuc_typeI_TRD"/>
</dbReference>
<reference evidence="5 6" key="1">
    <citation type="submission" date="2017-06" db="EMBL/GenBank/DDBJ databases">
        <authorList>
            <person name="Kim H.J."/>
            <person name="Triplett B.A."/>
        </authorList>
    </citation>
    <scope>NUCLEOTIDE SEQUENCE [LARGE SCALE GENOMIC DNA]</scope>
    <source>
        <strain evidence="5 6">DSM 44715</strain>
    </source>
</reference>
<protein>
    <submittedName>
        <fullName evidence="5">Type I restriction enzyme, S subunit</fullName>
    </submittedName>
</protein>
<dbReference type="CDD" id="cd17287">
    <property type="entry name" value="RMtype1_S_EcoN10ORF171P_TRD2-CR2_like"/>
    <property type="match status" value="1"/>
</dbReference>
<feature type="domain" description="Type I restriction modification DNA specificity" evidence="4">
    <location>
        <begin position="209"/>
        <end position="369"/>
    </location>
</feature>
<dbReference type="SUPFAM" id="SSF116734">
    <property type="entry name" value="DNA methylase specificity domain"/>
    <property type="match status" value="2"/>
</dbReference>
<gene>
    <name evidence="5" type="ORF">SAMN05443665_104952</name>
</gene>
<evidence type="ECO:0000256" key="1">
    <source>
        <dbReference type="ARBA" id="ARBA00010923"/>
    </source>
</evidence>
<dbReference type="InterPro" id="IPR044946">
    <property type="entry name" value="Restrct_endonuc_typeI_TRD_sf"/>
</dbReference>
<dbReference type="Gene3D" id="3.90.220.20">
    <property type="entry name" value="DNA methylase specificity domains"/>
    <property type="match status" value="2"/>
</dbReference>
<dbReference type="Proteomes" id="UP000198318">
    <property type="component" value="Unassembled WGS sequence"/>
</dbReference>
<comment type="similarity">
    <text evidence="1">Belongs to the type-I restriction system S methylase family.</text>
</comment>
<name>A0A239NU99_9ACTN</name>
<dbReference type="OrthoDB" id="3197085at2"/>